<keyword evidence="6" id="KW-1185">Reference proteome</keyword>
<evidence type="ECO:0000256" key="3">
    <source>
        <dbReference type="SAM" id="MobiDB-lite"/>
    </source>
</evidence>
<evidence type="ECO:0000313" key="5">
    <source>
        <dbReference type="EMBL" id="MBZ6150565.1"/>
    </source>
</evidence>
<comment type="caution">
    <text evidence="5">The sequence shown here is derived from an EMBL/GenBank/DDBJ whole genome shotgun (WGS) entry which is preliminary data.</text>
</comment>
<dbReference type="GO" id="GO:0016787">
    <property type="term" value="F:hydrolase activity"/>
    <property type="evidence" value="ECO:0007669"/>
    <property type="project" value="UniProtKB-KW"/>
</dbReference>
<dbReference type="Gene3D" id="3.40.50.1820">
    <property type="entry name" value="alpha/beta hydrolase"/>
    <property type="match status" value="1"/>
</dbReference>
<dbReference type="InterPro" id="IPR020802">
    <property type="entry name" value="TesA-like"/>
</dbReference>
<comment type="similarity">
    <text evidence="1">Belongs to the thioesterase family.</text>
</comment>
<feature type="domain" description="Thioesterase TesA-like" evidence="4">
    <location>
        <begin position="57"/>
        <end position="287"/>
    </location>
</feature>
<evidence type="ECO:0000256" key="1">
    <source>
        <dbReference type="ARBA" id="ARBA00007169"/>
    </source>
</evidence>
<evidence type="ECO:0000313" key="6">
    <source>
        <dbReference type="Proteomes" id="UP000758701"/>
    </source>
</evidence>
<accession>A0ABS7VZQ7</accession>
<dbReference type="Proteomes" id="UP000758701">
    <property type="component" value="Unassembled WGS sequence"/>
</dbReference>
<dbReference type="SMART" id="SM00824">
    <property type="entry name" value="PKS_TE"/>
    <property type="match status" value="1"/>
</dbReference>
<organism evidence="5 6">
    <name type="scientific">Streptomyces olivaceus</name>
    <dbReference type="NCBI Taxonomy" id="47716"/>
    <lineage>
        <taxon>Bacteria</taxon>
        <taxon>Bacillati</taxon>
        <taxon>Actinomycetota</taxon>
        <taxon>Actinomycetes</taxon>
        <taxon>Kitasatosporales</taxon>
        <taxon>Streptomycetaceae</taxon>
        <taxon>Streptomyces</taxon>
    </lineage>
</organism>
<keyword evidence="2 5" id="KW-0378">Hydrolase</keyword>
<evidence type="ECO:0000256" key="2">
    <source>
        <dbReference type="ARBA" id="ARBA00022801"/>
    </source>
</evidence>
<reference evidence="5 6" key="1">
    <citation type="submission" date="2021-06" db="EMBL/GenBank/DDBJ databases">
        <title>Ecological speciation of a Streptomyces species isolated from different habitats and geographic origins.</title>
        <authorList>
            <person name="Wang J."/>
        </authorList>
    </citation>
    <scope>NUCLEOTIDE SEQUENCE [LARGE SCALE GENOMIC DNA]</scope>
    <source>
        <strain evidence="5 6">FXJ8.012</strain>
    </source>
</reference>
<dbReference type="SUPFAM" id="SSF53474">
    <property type="entry name" value="alpha/beta-Hydrolases"/>
    <property type="match status" value="1"/>
</dbReference>
<dbReference type="RefSeq" id="WP_037770879.1">
    <property type="nucleotide sequence ID" value="NZ_BNEG01000002.1"/>
</dbReference>
<gene>
    <name evidence="5" type="ORF">KVH32_05180</name>
</gene>
<feature type="region of interest" description="Disordered" evidence="3">
    <location>
        <begin position="1"/>
        <end position="25"/>
    </location>
</feature>
<dbReference type="EMBL" id="JAHSTP010000002">
    <property type="protein sequence ID" value="MBZ6150565.1"/>
    <property type="molecule type" value="Genomic_DNA"/>
</dbReference>
<name>A0ABS7VZQ7_STROV</name>
<dbReference type="Pfam" id="PF00975">
    <property type="entry name" value="Thioesterase"/>
    <property type="match status" value="1"/>
</dbReference>
<dbReference type="InterPro" id="IPR012223">
    <property type="entry name" value="TEII"/>
</dbReference>
<protein>
    <submittedName>
        <fullName evidence="5">Alpha/beta fold hydrolase</fullName>
    </submittedName>
</protein>
<dbReference type="PANTHER" id="PTHR11487:SF0">
    <property type="entry name" value="S-ACYL FATTY ACID SYNTHASE THIOESTERASE, MEDIUM CHAIN"/>
    <property type="match status" value="1"/>
</dbReference>
<proteinExistence type="inferred from homology"/>
<dbReference type="PANTHER" id="PTHR11487">
    <property type="entry name" value="THIOESTERASE"/>
    <property type="match status" value="1"/>
</dbReference>
<dbReference type="InterPro" id="IPR029058">
    <property type="entry name" value="AB_hydrolase_fold"/>
</dbReference>
<evidence type="ECO:0000259" key="4">
    <source>
        <dbReference type="SMART" id="SM00824"/>
    </source>
</evidence>
<sequence>MTAAFPSVPPSSAASASSAPFASAPSVPANVSARAARADSPWIRRWNDGAASRLTLICLPHAGGSAGFYRPWAALLPPEVELLAIQYPGREERFEDPGAADMAELVGAIADAVLPLLDRPYALFGHSMGSAVAWELAHELERRRVSGPRRLFASGRAAPGTAVTGQLHRQDDDVLGAELARLGGTSREVLDDPGLRDLVLTAVRHDYRVIETYRPSPRPPLACPVHVLTGDADPELGAERSRDRAGGWAGLTTARTEVCVFPGDHFYLTPRRREVVATVLRRMDPSLSTGARTWPSTP</sequence>
<dbReference type="InterPro" id="IPR001031">
    <property type="entry name" value="Thioesterase"/>
</dbReference>